<evidence type="ECO:0000256" key="3">
    <source>
        <dbReference type="ARBA" id="ARBA00022723"/>
    </source>
</evidence>
<dbReference type="GO" id="GO:0020037">
    <property type="term" value="F:heme binding"/>
    <property type="evidence" value="ECO:0007669"/>
    <property type="project" value="InterPro"/>
</dbReference>
<gene>
    <name evidence="8" type="ORF">UCREL1_10587</name>
</gene>
<dbReference type="KEGG" id="ela:UCREL1_10587"/>
<dbReference type="PRINTS" id="PR00465">
    <property type="entry name" value="EP450IV"/>
</dbReference>
<reference evidence="9" key="1">
    <citation type="journal article" date="2013" name="Genome Announc.">
        <title>Draft genome sequence of the grapevine dieback fungus Eutypa lata UCR-EL1.</title>
        <authorList>
            <person name="Blanco-Ulate B."/>
            <person name="Rolshausen P.E."/>
            <person name="Cantu D."/>
        </authorList>
    </citation>
    <scope>NUCLEOTIDE SEQUENCE [LARGE SCALE GENOMIC DNA]</scope>
    <source>
        <strain evidence="9">UCR-EL1</strain>
    </source>
</reference>
<accession>M7T726</accession>
<evidence type="ECO:0000256" key="7">
    <source>
        <dbReference type="PIRSR" id="PIRSR602403-1"/>
    </source>
</evidence>
<dbReference type="AlphaFoldDB" id="M7T726"/>
<dbReference type="InterPro" id="IPR002403">
    <property type="entry name" value="Cyt_P450_E_grp-IV"/>
</dbReference>
<dbReference type="EMBL" id="KB707426">
    <property type="protein sequence ID" value="EMR62475.1"/>
    <property type="molecule type" value="Genomic_DNA"/>
</dbReference>
<comment type="cofactor">
    <cofactor evidence="1 7">
        <name>heme</name>
        <dbReference type="ChEBI" id="CHEBI:30413"/>
    </cofactor>
</comment>
<comment type="similarity">
    <text evidence="2">Belongs to the cytochrome P450 family.</text>
</comment>
<name>M7T726_EUTLA</name>
<dbReference type="eggNOG" id="KOG0156">
    <property type="taxonomic scope" value="Eukaryota"/>
</dbReference>
<dbReference type="HOGENOM" id="CLU_022195_1_0_1"/>
<dbReference type="OMA" id="DPNRFHF"/>
<keyword evidence="6" id="KW-0503">Monooxygenase</keyword>
<evidence type="ECO:0000256" key="6">
    <source>
        <dbReference type="ARBA" id="ARBA00023033"/>
    </source>
</evidence>
<dbReference type="Pfam" id="PF00067">
    <property type="entry name" value="p450"/>
    <property type="match status" value="1"/>
</dbReference>
<evidence type="ECO:0000256" key="1">
    <source>
        <dbReference type="ARBA" id="ARBA00001971"/>
    </source>
</evidence>
<sequence length="316" mass="36049">MVGPELCRNDEWLGLALSYTAVSMKAIRGVRARFPPALRFLAQYLDSNTRAVLRLRRRAAEMLSPYLETRRSDSDRGQSEDALQWLLDTYESRKKTLSPDQLAQDEFILNVASISSSAAVALSIIYDMIDHPDTLQEIRDEISRVHKEHHAWTRASLNSLLLLDSFMKESLRVHTLQQLTVQRTAMVPWTFKDGFQLPAGTNISFASQQVNLDDDVYPDAQTFDAKRFLRKRENIDPNKFHFASVSDDSIIFGAGFHACPGRFLAQDVLKLMLIQLLTRYDLKLAGESQHRPRDTAYNFSVMPNMGAQLLMKEKPL</sequence>
<dbReference type="Proteomes" id="UP000012174">
    <property type="component" value="Unassembled WGS sequence"/>
</dbReference>
<protein>
    <submittedName>
        <fullName evidence="8">Putative cytochrome p450 protein</fullName>
    </submittedName>
</protein>
<keyword evidence="7" id="KW-0349">Heme</keyword>
<dbReference type="GO" id="GO:0005506">
    <property type="term" value="F:iron ion binding"/>
    <property type="evidence" value="ECO:0007669"/>
    <property type="project" value="InterPro"/>
</dbReference>
<dbReference type="SUPFAM" id="SSF48264">
    <property type="entry name" value="Cytochrome P450"/>
    <property type="match status" value="1"/>
</dbReference>
<keyword evidence="9" id="KW-1185">Reference proteome</keyword>
<evidence type="ECO:0000313" key="9">
    <source>
        <dbReference type="Proteomes" id="UP000012174"/>
    </source>
</evidence>
<dbReference type="InterPro" id="IPR036396">
    <property type="entry name" value="Cyt_P450_sf"/>
</dbReference>
<dbReference type="InterPro" id="IPR001128">
    <property type="entry name" value="Cyt_P450"/>
</dbReference>
<dbReference type="GO" id="GO:0016705">
    <property type="term" value="F:oxidoreductase activity, acting on paired donors, with incorporation or reduction of molecular oxygen"/>
    <property type="evidence" value="ECO:0007669"/>
    <property type="project" value="InterPro"/>
</dbReference>
<organism evidence="8 9">
    <name type="scientific">Eutypa lata (strain UCR-EL1)</name>
    <name type="common">Grapevine dieback disease fungus</name>
    <name type="synonym">Eutypa armeniacae</name>
    <dbReference type="NCBI Taxonomy" id="1287681"/>
    <lineage>
        <taxon>Eukaryota</taxon>
        <taxon>Fungi</taxon>
        <taxon>Dikarya</taxon>
        <taxon>Ascomycota</taxon>
        <taxon>Pezizomycotina</taxon>
        <taxon>Sordariomycetes</taxon>
        <taxon>Xylariomycetidae</taxon>
        <taxon>Xylariales</taxon>
        <taxon>Diatrypaceae</taxon>
        <taxon>Eutypa</taxon>
    </lineage>
</organism>
<dbReference type="CDD" id="cd11041">
    <property type="entry name" value="CYP503A1-like"/>
    <property type="match status" value="1"/>
</dbReference>
<dbReference type="PANTHER" id="PTHR46206">
    <property type="entry name" value="CYTOCHROME P450"/>
    <property type="match status" value="1"/>
</dbReference>
<keyword evidence="5 7" id="KW-0408">Iron</keyword>
<keyword evidence="3 7" id="KW-0479">Metal-binding</keyword>
<proteinExistence type="inferred from homology"/>
<evidence type="ECO:0000256" key="5">
    <source>
        <dbReference type="ARBA" id="ARBA00023004"/>
    </source>
</evidence>
<feature type="binding site" description="axial binding residue" evidence="7">
    <location>
        <position position="259"/>
    </location>
    <ligand>
        <name>heme</name>
        <dbReference type="ChEBI" id="CHEBI:30413"/>
    </ligand>
    <ligandPart>
        <name>Fe</name>
        <dbReference type="ChEBI" id="CHEBI:18248"/>
    </ligandPart>
</feature>
<keyword evidence="4" id="KW-0560">Oxidoreductase</keyword>
<dbReference type="Gene3D" id="1.10.630.10">
    <property type="entry name" value="Cytochrome P450"/>
    <property type="match status" value="1"/>
</dbReference>
<dbReference type="GO" id="GO:0004497">
    <property type="term" value="F:monooxygenase activity"/>
    <property type="evidence" value="ECO:0007669"/>
    <property type="project" value="UniProtKB-KW"/>
</dbReference>
<dbReference type="OrthoDB" id="1844152at2759"/>
<evidence type="ECO:0000313" key="8">
    <source>
        <dbReference type="EMBL" id="EMR62475.1"/>
    </source>
</evidence>
<evidence type="ECO:0000256" key="4">
    <source>
        <dbReference type="ARBA" id="ARBA00023002"/>
    </source>
</evidence>
<evidence type="ECO:0000256" key="2">
    <source>
        <dbReference type="ARBA" id="ARBA00010617"/>
    </source>
</evidence>